<keyword evidence="4 9" id="KW-1003">Cell membrane</keyword>
<dbReference type="HAMAP" id="MF_00024">
    <property type="entry name" value="CobD_CbiB"/>
    <property type="match status" value="1"/>
</dbReference>
<evidence type="ECO:0000313" key="11">
    <source>
        <dbReference type="Proteomes" id="UP001596143"/>
    </source>
</evidence>
<proteinExistence type="inferred from homology"/>
<feature type="transmembrane region" description="Helical" evidence="9">
    <location>
        <begin position="303"/>
        <end position="321"/>
    </location>
</feature>
<feature type="transmembrane region" description="Helical" evidence="9">
    <location>
        <begin position="55"/>
        <end position="74"/>
    </location>
</feature>
<evidence type="ECO:0000256" key="2">
    <source>
        <dbReference type="ARBA" id="ARBA00004953"/>
    </source>
</evidence>
<sequence length="322" mass="36373">MELIFYHLYSITIAYLLDKWLGDPRVRFHPVVFIGKTIAFFARHLNKGKLRTLKGVVATLVPALLLTGMVYALTFVTYDLHHLLGIAFEAIMIWGMIGSKSMIASAESIYEALAREDIARARKQTAMIVSRDTKEMSEEEIVRATVESTGENITDSVTAPLFYALFGGGVAAFFYRYINTSDAMIGYKTREWHQYGKFAARLDDVLNYVPARLTALFMMVVSLKVRHASLKEMWQVVKQDAKKHASPNSGYGEATMAAILHIRLGGPTVYHGKLVQRPYLGKGNRPLTKERIKEGLTVWKDTIRFFIIFTWLIVGGFTYVLA</sequence>
<accession>A0ABW0U684</accession>
<comment type="subcellular location">
    <subcellularLocation>
        <location evidence="1 9">Cell membrane</location>
        <topology evidence="1 9">Multi-pass membrane protein</topology>
    </subcellularLocation>
</comment>
<keyword evidence="6 9" id="KW-0812">Transmembrane</keyword>
<comment type="caution">
    <text evidence="10">The sequence shown here is derived from an EMBL/GenBank/DDBJ whole genome shotgun (WGS) entry which is preliminary data.</text>
</comment>
<keyword evidence="7 9" id="KW-1133">Transmembrane helix</keyword>
<evidence type="ECO:0000256" key="9">
    <source>
        <dbReference type="HAMAP-Rule" id="MF_00024"/>
    </source>
</evidence>
<dbReference type="InterPro" id="IPR004485">
    <property type="entry name" value="Cobalamin_biosynth_CobD/CbiB"/>
</dbReference>
<evidence type="ECO:0000256" key="5">
    <source>
        <dbReference type="ARBA" id="ARBA00022573"/>
    </source>
</evidence>
<evidence type="ECO:0000256" key="1">
    <source>
        <dbReference type="ARBA" id="ARBA00004651"/>
    </source>
</evidence>
<dbReference type="EMBL" id="JBHSPF010000045">
    <property type="protein sequence ID" value="MFC5628986.1"/>
    <property type="molecule type" value="Genomic_DNA"/>
</dbReference>
<dbReference type="PANTHER" id="PTHR34308:SF1">
    <property type="entry name" value="COBALAMIN BIOSYNTHESIS PROTEIN CBIB"/>
    <property type="match status" value="1"/>
</dbReference>
<evidence type="ECO:0000313" key="10">
    <source>
        <dbReference type="EMBL" id="MFC5628986.1"/>
    </source>
</evidence>
<name>A0ABW0U684_9BACI</name>
<dbReference type="NCBIfam" id="TIGR00380">
    <property type="entry name" value="cobal_cbiB"/>
    <property type="match status" value="1"/>
</dbReference>
<comment type="function">
    <text evidence="9">Converts cobyric acid to cobinamide by the addition of aminopropanol on the F carboxylic group.</text>
</comment>
<dbReference type="PANTHER" id="PTHR34308">
    <property type="entry name" value="COBALAMIN BIOSYNTHESIS PROTEIN CBIB"/>
    <property type="match status" value="1"/>
</dbReference>
<reference evidence="11" key="1">
    <citation type="journal article" date="2019" name="Int. J. Syst. Evol. Microbiol.">
        <title>The Global Catalogue of Microorganisms (GCM) 10K type strain sequencing project: providing services to taxonomists for standard genome sequencing and annotation.</title>
        <authorList>
            <consortium name="The Broad Institute Genomics Platform"/>
            <consortium name="The Broad Institute Genome Sequencing Center for Infectious Disease"/>
            <person name="Wu L."/>
            <person name="Ma J."/>
        </authorList>
    </citation>
    <scope>NUCLEOTIDE SEQUENCE [LARGE SCALE GENOMIC DNA]</scope>
    <source>
        <strain evidence="11">CGMCC 1.15790</strain>
    </source>
</reference>
<gene>
    <name evidence="10" type="primary">cbiB</name>
    <name evidence="9" type="synonym">cobD</name>
    <name evidence="10" type="ORF">ACFPTR_08885</name>
</gene>
<protein>
    <recommendedName>
        <fullName evidence="9">Cobalamin biosynthesis protein CobD</fullName>
    </recommendedName>
</protein>
<comment type="similarity">
    <text evidence="3 9">Belongs to the CobD/CbiB family.</text>
</comment>
<comment type="pathway">
    <text evidence="2 9">Cofactor biosynthesis; adenosylcobalamin biosynthesis.</text>
</comment>
<feature type="transmembrane region" description="Helical" evidence="9">
    <location>
        <begin position="161"/>
        <end position="178"/>
    </location>
</feature>
<keyword evidence="5 9" id="KW-0169">Cobalamin biosynthesis</keyword>
<keyword evidence="8 9" id="KW-0472">Membrane</keyword>
<keyword evidence="11" id="KW-1185">Reference proteome</keyword>
<evidence type="ECO:0000256" key="6">
    <source>
        <dbReference type="ARBA" id="ARBA00022692"/>
    </source>
</evidence>
<evidence type="ECO:0000256" key="8">
    <source>
        <dbReference type="ARBA" id="ARBA00023136"/>
    </source>
</evidence>
<dbReference type="RefSeq" id="WP_270895474.1">
    <property type="nucleotide sequence ID" value="NZ_JBHSPF010000045.1"/>
</dbReference>
<comment type="caution">
    <text evidence="9">Lacks conserved residue(s) required for the propagation of feature annotation.</text>
</comment>
<organism evidence="10 11">
    <name type="scientific">Aliibacillus thermotolerans</name>
    <dbReference type="NCBI Taxonomy" id="1834418"/>
    <lineage>
        <taxon>Bacteria</taxon>
        <taxon>Bacillati</taxon>
        <taxon>Bacillota</taxon>
        <taxon>Bacilli</taxon>
        <taxon>Bacillales</taxon>
        <taxon>Bacillaceae</taxon>
        <taxon>Aliibacillus</taxon>
    </lineage>
</organism>
<evidence type="ECO:0000256" key="7">
    <source>
        <dbReference type="ARBA" id="ARBA00022989"/>
    </source>
</evidence>
<dbReference type="Pfam" id="PF03186">
    <property type="entry name" value="CobD_Cbib"/>
    <property type="match status" value="1"/>
</dbReference>
<evidence type="ECO:0000256" key="4">
    <source>
        <dbReference type="ARBA" id="ARBA00022475"/>
    </source>
</evidence>
<evidence type="ECO:0000256" key="3">
    <source>
        <dbReference type="ARBA" id="ARBA00006263"/>
    </source>
</evidence>
<dbReference type="Proteomes" id="UP001596143">
    <property type="component" value="Unassembled WGS sequence"/>
</dbReference>